<organism evidence="1 2">
    <name type="scientific">Legionella lytica</name>
    <dbReference type="NCBI Taxonomy" id="96232"/>
    <lineage>
        <taxon>Bacteria</taxon>
        <taxon>Pseudomonadati</taxon>
        <taxon>Pseudomonadota</taxon>
        <taxon>Gammaproteobacteria</taxon>
        <taxon>Legionellales</taxon>
        <taxon>Legionellaceae</taxon>
        <taxon>Legionella</taxon>
    </lineage>
</organism>
<keyword evidence="2" id="KW-1185">Reference proteome</keyword>
<accession>A0ABY4YBE4</accession>
<evidence type="ECO:0008006" key="3">
    <source>
        <dbReference type="Google" id="ProtNLM"/>
    </source>
</evidence>
<dbReference type="Gene3D" id="1.25.40.20">
    <property type="entry name" value="Ankyrin repeat-containing domain"/>
    <property type="match status" value="1"/>
</dbReference>
<sequence>MIVLTQRDKAYGRLSRLAKLKVDLDEATTIENKFRAAIVHGYLPLIQHFLQNELTPETSICRNLSAINLAINYCGQSLDTMHLFLKKGFLINHKDGDSNNSLHWILEKIQAHIYCFLSDLDMKIELFKILLASGCNLEQVNSHGKTPLQLVEENDFLEIENGQKEKILTQLHEAIKEVRVGQFQYTNPLSEIISISPEQLNLS</sequence>
<dbReference type="InterPro" id="IPR036770">
    <property type="entry name" value="Ankyrin_rpt-contain_sf"/>
</dbReference>
<dbReference type="SUPFAM" id="SSF48403">
    <property type="entry name" value="Ankyrin repeat"/>
    <property type="match status" value="1"/>
</dbReference>
<gene>
    <name evidence="1" type="ORF">J2N86_05855</name>
</gene>
<proteinExistence type="predicted"/>
<dbReference type="Proteomes" id="UP001057474">
    <property type="component" value="Chromosome"/>
</dbReference>
<name>A0ABY4YBE4_9GAMM</name>
<dbReference type="RefSeq" id="WP_252581672.1">
    <property type="nucleotide sequence ID" value="NZ_CP071527.1"/>
</dbReference>
<evidence type="ECO:0000313" key="1">
    <source>
        <dbReference type="EMBL" id="USQ14824.1"/>
    </source>
</evidence>
<dbReference type="EMBL" id="CP071527">
    <property type="protein sequence ID" value="USQ14824.1"/>
    <property type="molecule type" value="Genomic_DNA"/>
</dbReference>
<reference evidence="1" key="1">
    <citation type="submission" date="2021-03" db="EMBL/GenBank/DDBJ databases">
        <title>Legionella lytica PCM 2298.</title>
        <authorList>
            <person name="Koper P."/>
        </authorList>
    </citation>
    <scope>NUCLEOTIDE SEQUENCE</scope>
    <source>
        <strain evidence="1">PCM 2298</strain>
    </source>
</reference>
<evidence type="ECO:0000313" key="2">
    <source>
        <dbReference type="Proteomes" id="UP001057474"/>
    </source>
</evidence>
<protein>
    <recommendedName>
        <fullName evidence="3">Ankyrin repeats (3 copies)</fullName>
    </recommendedName>
</protein>